<dbReference type="RefSeq" id="WP_178010728.1">
    <property type="nucleotide sequence ID" value="NZ_CP058316.1"/>
</dbReference>
<dbReference type="GO" id="GO:0003700">
    <property type="term" value="F:DNA-binding transcription factor activity"/>
    <property type="evidence" value="ECO:0007669"/>
    <property type="project" value="TreeGrafter"/>
</dbReference>
<dbReference type="InterPro" id="IPR010982">
    <property type="entry name" value="Lambda_DNA-bd_dom_sf"/>
</dbReference>
<dbReference type="SMART" id="SM00354">
    <property type="entry name" value="HTH_LACI"/>
    <property type="match status" value="1"/>
</dbReference>
<dbReference type="CDD" id="cd01392">
    <property type="entry name" value="HTH_LacI"/>
    <property type="match status" value="1"/>
</dbReference>
<dbReference type="InterPro" id="IPR028082">
    <property type="entry name" value="Peripla_BP_I"/>
</dbReference>
<name>A0A7D5INT8_9MICO</name>
<dbReference type="Gene3D" id="1.10.260.40">
    <property type="entry name" value="lambda repressor-like DNA-binding domains"/>
    <property type="match status" value="1"/>
</dbReference>
<organism evidence="5 6">
    <name type="scientific">Microbacterium oleivorans</name>
    <dbReference type="NCBI Taxonomy" id="273677"/>
    <lineage>
        <taxon>Bacteria</taxon>
        <taxon>Bacillati</taxon>
        <taxon>Actinomycetota</taxon>
        <taxon>Actinomycetes</taxon>
        <taxon>Micrococcales</taxon>
        <taxon>Microbacteriaceae</taxon>
        <taxon>Microbacterium</taxon>
    </lineage>
</organism>
<keyword evidence="2 5" id="KW-0238">DNA-binding</keyword>
<proteinExistence type="predicted"/>
<dbReference type="SUPFAM" id="SSF47413">
    <property type="entry name" value="lambda repressor-like DNA-binding domains"/>
    <property type="match status" value="1"/>
</dbReference>
<dbReference type="GO" id="GO:0000976">
    <property type="term" value="F:transcription cis-regulatory region binding"/>
    <property type="evidence" value="ECO:0007669"/>
    <property type="project" value="TreeGrafter"/>
</dbReference>
<evidence type="ECO:0000259" key="4">
    <source>
        <dbReference type="PROSITE" id="PS50932"/>
    </source>
</evidence>
<dbReference type="AlphaFoldDB" id="A0A7D5INT8"/>
<dbReference type="SUPFAM" id="SSF53822">
    <property type="entry name" value="Periplasmic binding protein-like I"/>
    <property type="match status" value="1"/>
</dbReference>
<keyword evidence="1" id="KW-0805">Transcription regulation</keyword>
<dbReference type="PROSITE" id="PS50932">
    <property type="entry name" value="HTH_LACI_2"/>
    <property type="match status" value="1"/>
</dbReference>
<feature type="domain" description="HTH lacI-type" evidence="4">
    <location>
        <begin position="6"/>
        <end position="60"/>
    </location>
</feature>
<evidence type="ECO:0000313" key="5">
    <source>
        <dbReference type="EMBL" id="QLD11079.1"/>
    </source>
</evidence>
<keyword evidence="3" id="KW-0804">Transcription</keyword>
<dbReference type="Pfam" id="PF00356">
    <property type="entry name" value="LacI"/>
    <property type="match status" value="1"/>
</dbReference>
<dbReference type="Pfam" id="PF13377">
    <property type="entry name" value="Peripla_BP_3"/>
    <property type="match status" value="1"/>
</dbReference>
<dbReference type="PANTHER" id="PTHR30146:SF109">
    <property type="entry name" value="HTH-TYPE TRANSCRIPTIONAL REGULATOR GALS"/>
    <property type="match status" value="1"/>
</dbReference>
<reference evidence="5 6" key="1">
    <citation type="submission" date="2020-06" db="EMBL/GenBank/DDBJ databases">
        <authorList>
            <person name="Jo H."/>
        </authorList>
    </citation>
    <scope>NUCLEOTIDE SEQUENCE [LARGE SCALE GENOMIC DNA]</scope>
    <source>
        <strain evidence="5 6">I46</strain>
    </source>
</reference>
<gene>
    <name evidence="5" type="ORF">HW566_04335</name>
</gene>
<dbReference type="InterPro" id="IPR000843">
    <property type="entry name" value="HTH_LacI"/>
</dbReference>
<dbReference type="Proteomes" id="UP000509638">
    <property type="component" value="Chromosome"/>
</dbReference>
<dbReference type="EMBL" id="CP058316">
    <property type="protein sequence ID" value="QLD11079.1"/>
    <property type="molecule type" value="Genomic_DNA"/>
</dbReference>
<accession>A0A7D5INT8</accession>
<evidence type="ECO:0000256" key="2">
    <source>
        <dbReference type="ARBA" id="ARBA00023125"/>
    </source>
</evidence>
<sequence>MAIGRPTVYDVAERAGVSIATVSFAFRRPDKVRSETRDAVLQVARELGYVPSGSARNLARGRTGVLGLHLFDLLVESATPVAVDSAHPVDAQPGRLTDLAELDVGDGLLAWDAAEDARRSEPRTFPLYVDEIQRGFVLECKRNGTAVLLSTGGLGVSEIADTAGQVDGLAILPGATVDASLGSVASTLPVVVLSSQIGDAHHVLADNAGGERMLVDHFVHEHGVRSFGWIDAPAGFDTDERRSAFLDAVAAHPGARAEVIDTVDLERAPRFPGLTARIRDGRLPDAVLCATDQLALATLDVLHAHDVSVPQEVRLAGFDGIQAVRTSSPTVTTVRQPMELMGRLAAHLLLTDPGDGSVGRRSVRVEVGLRLGRSCGCDPEAALSP</sequence>
<evidence type="ECO:0000256" key="3">
    <source>
        <dbReference type="ARBA" id="ARBA00023163"/>
    </source>
</evidence>
<dbReference type="CDD" id="cd06267">
    <property type="entry name" value="PBP1_LacI_sugar_binding-like"/>
    <property type="match status" value="1"/>
</dbReference>
<dbReference type="InterPro" id="IPR046335">
    <property type="entry name" value="LacI/GalR-like_sensor"/>
</dbReference>
<dbReference type="Gene3D" id="3.40.50.2300">
    <property type="match status" value="2"/>
</dbReference>
<protein>
    <submittedName>
        <fullName evidence="5">LacI family DNA-binding transcriptional regulator</fullName>
    </submittedName>
</protein>
<dbReference type="PANTHER" id="PTHR30146">
    <property type="entry name" value="LACI-RELATED TRANSCRIPTIONAL REPRESSOR"/>
    <property type="match status" value="1"/>
</dbReference>
<evidence type="ECO:0000256" key="1">
    <source>
        <dbReference type="ARBA" id="ARBA00023015"/>
    </source>
</evidence>
<evidence type="ECO:0000313" key="6">
    <source>
        <dbReference type="Proteomes" id="UP000509638"/>
    </source>
</evidence>